<evidence type="ECO:0000256" key="1">
    <source>
        <dbReference type="ARBA" id="ARBA00004167"/>
    </source>
</evidence>
<keyword evidence="2 5" id="KW-0812">Transmembrane</keyword>
<reference evidence="6" key="2">
    <citation type="submission" date="2020-09" db="EMBL/GenBank/DDBJ databases">
        <authorList>
            <person name="Sun Q."/>
            <person name="Ohkuma M."/>
        </authorList>
    </citation>
    <scope>NUCLEOTIDE SEQUENCE</scope>
    <source>
        <strain evidence="6">JCM 3346</strain>
    </source>
</reference>
<dbReference type="Pfam" id="PF04228">
    <property type="entry name" value="Zn_peptidase"/>
    <property type="match status" value="1"/>
</dbReference>
<feature type="transmembrane region" description="Helical" evidence="5">
    <location>
        <begin position="21"/>
        <end position="42"/>
    </location>
</feature>
<gene>
    <name evidence="6" type="ORF">GCM10010196_03360</name>
</gene>
<keyword evidence="7" id="KW-1185">Reference proteome</keyword>
<dbReference type="Proteomes" id="UP000610303">
    <property type="component" value="Unassembled WGS sequence"/>
</dbReference>
<evidence type="ECO:0000313" key="7">
    <source>
        <dbReference type="Proteomes" id="UP000610303"/>
    </source>
</evidence>
<dbReference type="InterPro" id="IPR007343">
    <property type="entry name" value="Uncharacterised_pept_Zn_put"/>
</dbReference>
<evidence type="ECO:0000256" key="3">
    <source>
        <dbReference type="ARBA" id="ARBA00022989"/>
    </source>
</evidence>
<keyword evidence="3 5" id="KW-1133">Transmembrane helix</keyword>
<sequence length="297" mass="31016">MTFDPNADISGGKASKRGRTTGIAVAGGGGVLIVLFLVSQLLGVDLTGLAGGAGGAGQQQEVVEDSSLDTCLTGQDANERVECRMKGASASLETYWEAEAPELGVAYRAPNDFVMFDQAVSTACGQASSATGPFYCPPDETIYLDVTFYDELRTRFGAQGGPLAEMYVIAHEWGHHVQNLAGVLESTRDGQTGPSSNAVRVELQADCFAGAWAAAASSTKDDDGVAFLKPITPAEYRSALDAAAAVGDDHIQQSMQGQVMPHTFTHGTSEQRIRWFETGFDGGAGACNTFDVAGGSL</sequence>
<evidence type="ECO:0000313" key="6">
    <source>
        <dbReference type="EMBL" id="GGR14129.1"/>
    </source>
</evidence>
<protein>
    <submittedName>
        <fullName evidence="6">Membrane protein</fullName>
    </submittedName>
</protein>
<comment type="caution">
    <text evidence="6">The sequence shown here is derived from an EMBL/GenBank/DDBJ whole genome shotgun (WGS) entry which is preliminary data.</text>
</comment>
<dbReference type="AlphaFoldDB" id="A0A918CCE6"/>
<evidence type="ECO:0000256" key="2">
    <source>
        <dbReference type="ARBA" id="ARBA00022692"/>
    </source>
</evidence>
<accession>A0A918CCE6</accession>
<proteinExistence type="predicted"/>
<organism evidence="6 7">
    <name type="scientific">Agromyces mediolanus</name>
    <name type="common">Corynebacterium mediolanum</name>
    <dbReference type="NCBI Taxonomy" id="41986"/>
    <lineage>
        <taxon>Bacteria</taxon>
        <taxon>Bacillati</taxon>
        <taxon>Actinomycetota</taxon>
        <taxon>Actinomycetes</taxon>
        <taxon>Micrococcales</taxon>
        <taxon>Microbacteriaceae</taxon>
        <taxon>Agromyces</taxon>
    </lineage>
</organism>
<dbReference type="EMBL" id="BMRJ01000001">
    <property type="protein sequence ID" value="GGR14129.1"/>
    <property type="molecule type" value="Genomic_DNA"/>
</dbReference>
<dbReference type="PANTHER" id="PTHR30168:SF0">
    <property type="entry name" value="INNER MEMBRANE PROTEIN"/>
    <property type="match status" value="1"/>
</dbReference>
<dbReference type="SUPFAM" id="SSF55486">
    <property type="entry name" value="Metalloproteases ('zincins'), catalytic domain"/>
    <property type="match status" value="1"/>
</dbReference>
<dbReference type="RefSeq" id="WP_189083579.1">
    <property type="nucleotide sequence ID" value="NZ_BMRJ01000001.1"/>
</dbReference>
<keyword evidence="4 5" id="KW-0472">Membrane</keyword>
<reference evidence="6" key="1">
    <citation type="journal article" date="2014" name="Int. J. Syst. Evol. Microbiol.">
        <title>Complete genome sequence of Corynebacterium casei LMG S-19264T (=DSM 44701T), isolated from a smear-ripened cheese.</title>
        <authorList>
            <consortium name="US DOE Joint Genome Institute (JGI-PGF)"/>
            <person name="Walter F."/>
            <person name="Albersmeier A."/>
            <person name="Kalinowski J."/>
            <person name="Ruckert C."/>
        </authorList>
    </citation>
    <scope>NUCLEOTIDE SEQUENCE</scope>
    <source>
        <strain evidence="6">JCM 3346</strain>
    </source>
</reference>
<evidence type="ECO:0000256" key="5">
    <source>
        <dbReference type="SAM" id="Phobius"/>
    </source>
</evidence>
<dbReference type="PANTHER" id="PTHR30168">
    <property type="entry name" value="PUTATIVE MEMBRANE PROTEIN YPFJ"/>
    <property type="match status" value="1"/>
</dbReference>
<name>A0A918CCE6_AGRME</name>
<evidence type="ECO:0000256" key="4">
    <source>
        <dbReference type="ARBA" id="ARBA00023136"/>
    </source>
</evidence>
<dbReference type="GO" id="GO:0016020">
    <property type="term" value="C:membrane"/>
    <property type="evidence" value="ECO:0007669"/>
    <property type="project" value="UniProtKB-SubCell"/>
</dbReference>
<comment type="subcellular location">
    <subcellularLocation>
        <location evidence="1">Membrane</location>
        <topology evidence="1">Single-pass membrane protein</topology>
    </subcellularLocation>
</comment>